<sequence>MEDIFLQTIFLISRYLQDQKILDGVSFVVPAGRSVAIVGTSGSGKSTILRLLFRFFNTDSGAVNFFVSSGSSLIFYALIGDF</sequence>
<evidence type="ECO:0000313" key="4">
    <source>
        <dbReference type="Proteomes" id="UP000636800"/>
    </source>
</evidence>
<dbReference type="Proteomes" id="UP000636800">
    <property type="component" value="Unassembled WGS sequence"/>
</dbReference>
<evidence type="ECO:0000256" key="1">
    <source>
        <dbReference type="ARBA" id="ARBA00022448"/>
    </source>
</evidence>
<dbReference type="PANTHER" id="PTHR24221">
    <property type="entry name" value="ATP-BINDING CASSETTE SUB-FAMILY B"/>
    <property type="match status" value="1"/>
</dbReference>
<evidence type="ECO:0000259" key="2">
    <source>
        <dbReference type="Pfam" id="PF00005"/>
    </source>
</evidence>
<dbReference type="GO" id="GO:0005524">
    <property type="term" value="F:ATP binding"/>
    <property type="evidence" value="ECO:0007669"/>
    <property type="project" value="InterPro"/>
</dbReference>
<name>A0A835PA73_VANPL</name>
<dbReference type="InterPro" id="IPR039421">
    <property type="entry name" value="Type_1_exporter"/>
</dbReference>
<dbReference type="EMBL" id="JADCNL010000193">
    <property type="protein sequence ID" value="KAG0449359.1"/>
    <property type="molecule type" value="Genomic_DNA"/>
</dbReference>
<dbReference type="InterPro" id="IPR027417">
    <property type="entry name" value="P-loop_NTPase"/>
</dbReference>
<dbReference type="Pfam" id="PF00005">
    <property type="entry name" value="ABC_tran"/>
    <property type="match status" value="1"/>
</dbReference>
<keyword evidence="1" id="KW-0813">Transport</keyword>
<accession>A0A835PA73</accession>
<dbReference type="SUPFAM" id="SSF52540">
    <property type="entry name" value="P-loop containing nucleoside triphosphate hydrolases"/>
    <property type="match status" value="1"/>
</dbReference>
<comment type="caution">
    <text evidence="3">The sequence shown here is derived from an EMBL/GenBank/DDBJ whole genome shotgun (WGS) entry which is preliminary data.</text>
</comment>
<protein>
    <recommendedName>
        <fullName evidence="2">ABC transporter domain-containing protein</fullName>
    </recommendedName>
</protein>
<reference evidence="3 4" key="1">
    <citation type="journal article" date="2020" name="Nat. Food">
        <title>A phased Vanilla planifolia genome enables genetic improvement of flavour and production.</title>
        <authorList>
            <person name="Hasing T."/>
            <person name="Tang H."/>
            <person name="Brym M."/>
            <person name="Khazi F."/>
            <person name="Huang T."/>
            <person name="Chambers A.H."/>
        </authorList>
    </citation>
    <scope>NUCLEOTIDE SEQUENCE [LARGE SCALE GENOMIC DNA]</scope>
    <source>
        <tissue evidence="3">Leaf</tissue>
    </source>
</reference>
<dbReference type="InterPro" id="IPR003439">
    <property type="entry name" value="ABC_transporter-like_ATP-bd"/>
</dbReference>
<dbReference type="PANTHER" id="PTHR24221:SF402">
    <property type="entry name" value="IRON-SULFUR CLUSTERS TRANSPORTER ABCB7, MITOCHONDRIAL"/>
    <property type="match status" value="1"/>
</dbReference>
<proteinExistence type="predicted"/>
<keyword evidence="4" id="KW-1185">Reference proteome</keyword>
<dbReference type="GO" id="GO:0016887">
    <property type="term" value="F:ATP hydrolysis activity"/>
    <property type="evidence" value="ECO:0007669"/>
    <property type="project" value="InterPro"/>
</dbReference>
<dbReference type="GO" id="GO:0042626">
    <property type="term" value="F:ATPase-coupled transmembrane transporter activity"/>
    <property type="evidence" value="ECO:0007669"/>
    <property type="project" value="TreeGrafter"/>
</dbReference>
<evidence type="ECO:0000313" key="3">
    <source>
        <dbReference type="EMBL" id="KAG0449359.1"/>
    </source>
</evidence>
<dbReference type="OrthoDB" id="6500128at2759"/>
<gene>
    <name evidence="3" type="ORF">HPP92_027399</name>
</gene>
<feature type="domain" description="ABC transporter" evidence="2">
    <location>
        <begin position="22"/>
        <end position="65"/>
    </location>
</feature>
<dbReference type="GO" id="GO:0006879">
    <property type="term" value="P:intracellular iron ion homeostasis"/>
    <property type="evidence" value="ECO:0007669"/>
    <property type="project" value="TreeGrafter"/>
</dbReference>
<dbReference type="Gene3D" id="3.40.50.300">
    <property type="entry name" value="P-loop containing nucleotide triphosphate hydrolases"/>
    <property type="match status" value="1"/>
</dbReference>
<dbReference type="GO" id="GO:0005743">
    <property type="term" value="C:mitochondrial inner membrane"/>
    <property type="evidence" value="ECO:0007669"/>
    <property type="project" value="TreeGrafter"/>
</dbReference>
<dbReference type="AlphaFoldDB" id="A0A835PA73"/>
<organism evidence="3 4">
    <name type="scientific">Vanilla planifolia</name>
    <name type="common">Vanilla</name>
    <dbReference type="NCBI Taxonomy" id="51239"/>
    <lineage>
        <taxon>Eukaryota</taxon>
        <taxon>Viridiplantae</taxon>
        <taxon>Streptophyta</taxon>
        <taxon>Embryophyta</taxon>
        <taxon>Tracheophyta</taxon>
        <taxon>Spermatophyta</taxon>
        <taxon>Magnoliopsida</taxon>
        <taxon>Liliopsida</taxon>
        <taxon>Asparagales</taxon>
        <taxon>Orchidaceae</taxon>
        <taxon>Vanilloideae</taxon>
        <taxon>Vanilleae</taxon>
        <taxon>Vanilla</taxon>
    </lineage>
</organism>